<feature type="transmembrane region" description="Helical" evidence="7">
    <location>
        <begin position="540"/>
        <end position="563"/>
    </location>
</feature>
<comment type="similarity">
    <text evidence="2 7">Belongs to the nonaspanin (TM9SF) (TC 9.A.2) family.</text>
</comment>
<evidence type="ECO:0000256" key="6">
    <source>
        <dbReference type="ARBA" id="ARBA00023136"/>
    </source>
</evidence>
<comment type="caution">
    <text evidence="8">The sequence shown here is derived from an EMBL/GenBank/DDBJ whole genome shotgun (WGS) entry which is preliminary data.</text>
</comment>
<evidence type="ECO:0000256" key="7">
    <source>
        <dbReference type="RuleBase" id="RU363079"/>
    </source>
</evidence>
<feature type="transmembrane region" description="Helical" evidence="7">
    <location>
        <begin position="413"/>
        <end position="438"/>
    </location>
</feature>
<evidence type="ECO:0000256" key="3">
    <source>
        <dbReference type="ARBA" id="ARBA00022692"/>
    </source>
</evidence>
<evidence type="ECO:0000256" key="2">
    <source>
        <dbReference type="ARBA" id="ARBA00005227"/>
    </source>
</evidence>
<accession>A0ABQ7SCU8</accession>
<evidence type="ECO:0000256" key="5">
    <source>
        <dbReference type="ARBA" id="ARBA00022989"/>
    </source>
</evidence>
<keyword evidence="6 7" id="KW-0472">Membrane</keyword>
<gene>
    <name evidence="8" type="primary">Tm9sf2</name>
    <name evidence="8" type="ORF">GZH46_00213</name>
</gene>
<evidence type="ECO:0000256" key="4">
    <source>
        <dbReference type="ARBA" id="ARBA00022729"/>
    </source>
</evidence>
<feature type="transmembrane region" description="Helical" evidence="7">
    <location>
        <begin position="317"/>
        <end position="339"/>
    </location>
</feature>
<keyword evidence="5 7" id="KW-1133">Transmembrane helix</keyword>
<feature type="transmembrane region" description="Helical" evidence="7">
    <location>
        <begin position="640"/>
        <end position="669"/>
    </location>
</feature>
<keyword evidence="3 7" id="KW-0812">Transmembrane</keyword>
<dbReference type="Pfam" id="PF02990">
    <property type="entry name" value="EMP70"/>
    <property type="match status" value="1"/>
</dbReference>
<evidence type="ECO:0000313" key="9">
    <source>
        <dbReference type="Proteomes" id="UP000825002"/>
    </source>
</evidence>
<feature type="transmembrane region" description="Helical" evidence="7">
    <location>
        <begin position="486"/>
        <end position="509"/>
    </location>
</feature>
<evidence type="ECO:0000313" key="8">
    <source>
        <dbReference type="EMBL" id="KAG9511216.1"/>
    </source>
</evidence>
<comment type="subcellular location">
    <subcellularLocation>
        <location evidence="1">Membrane</location>
        <topology evidence="1">Multi-pass membrane protein</topology>
    </subcellularLocation>
</comment>
<protein>
    <recommendedName>
        <fullName evidence="7">Transmembrane 9 superfamily member</fullName>
    </recommendedName>
</protein>
<reference evidence="8 9" key="1">
    <citation type="submission" date="2020-10" db="EMBL/GenBank/DDBJ databases">
        <authorList>
            <person name="Klimov P.B."/>
            <person name="Dyachkov S.M."/>
            <person name="Chetverikov P.E."/>
        </authorList>
    </citation>
    <scope>NUCLEOTIDE SEQUENCE [LARGE SCALE GENOMIC DNA]</scope>
    <source>
        <strain evidence="8">BMOC 18-1129-001#AD2665</strain>
        <tissue evidence="8">Entire mites</tissue>
    </source>
</reference>
<keyword evidence="4" id="KW-0732">Signal</keyword>
<dbReference type="PANTHER" id="PTHR10766">
    <property type="entry name" value="TRANSMEMBRANE 9 SUPERFAMILY PROTEIN"/>
    <property type="match status" value="1"/>
</dbReference>
<name>A0ABQ7SCU8_9ACAR</name>
<keyword evidence="9" id="KW-1185">Reference proteome</keyword>
<feature type="transmembrane region" description="Helical" evidence="7">
    <location>
        <begin position="450"/>
        <end position="474"/>
    </location>
</feature>
<proteinExistence type="inferred from homology"/>
<evidence type="ECO:0000256" key="1">
    <source>
        <dbReference type="ARBA" id="ARBA00004141"/>
    </source>
</evidence>
<sequence length="679" mass="77096">MKAHADSRHTSKMATSSYIKNSLLLVIITLAAVCPTLAFYLPGLAPVSYCESGTLSYSSCKSLVGVLVNRLDSEALAIPYNFEHFDFCPIKPEDSPVENLGQVVFGERLRFYFNMAFLKNETCKLLCLKSYNLSNEDDIARLCVMKEGIKGNYQHHWIVDNLPVTWCYMLQDGKQYCQVGFPMGCRVDEQGIAHDTCIMSERFNLTNSYYFFNHVNIKITYHSGENEAWGAGFGEKSGRITSIMIEPLSINHTKAPESPEDCSSDKDFLALPADNIPNSKIDIYYTYSVEFIKNNNIKWSSRWDYILNSSAHTNIQWFSILNSLVIVLFLSGMVAMIMLRTLHRDIARYNQMDPDDDAQEEFGWKLVHGDVFRTPPHAMLLCVLLGSGTQVTFMTLITLFFACLGFLSPANRGSLMTCAMVLFVCLGAPAGYVSARLCKSFGLYRWKMNVLLTALLCPGLVFGLFFIMNLMLWFEGSSAAIPFSTLIALLALWFGVSLPLTFVGAYYGFKKRIIEHPVRTNQIPRQIPDQSIYTQPIPGVIMGGILPFGCIFIQLFFILNSIWSNQTYYMFGFLFLVFIILVVTCSETTILLCYFHLCAEDHAWWWRAFLTSGFSAFYLFVYCIHYFIAKLSISGTVSTLLYFGYTLIMVFLFFLLTGTVGFFACFWFVRKIYSVVKVD</sequence>
<feature type="transmembrane region" description="Helical" evidence="7">
    <location>
        <begin position="378"/>
        <end position="407"/>
    </location>
</feature>
<dbReference type="PANTHER" id="PTHR10766:SF176">
    <property type="entry name" value="TRANSMEMBRANE 9 SUPERFAMILY MEMBER"/>
    <property type="match status" value="1"/>
</dbReference>
<dbReference type="InterPro" id="IPR004240">
    <property type="entry name" value="EMP70"/>
</dbReference>
<feature type="transmembrane region" description="Helical" evidence="7">
    <location>
        <begin position="604"/>
        <end position="628"/>
    </location>
</feature>
<organism evidence="8 9">
    <name type="scientific">Fragariocoptes setiger</name>
    <dbReference type="NCBI Taxonomy" id="1670756"/>
    <lineage>
        <taxon>Eukaryota</taxon>
        <taxon>Metazoa</taxon>
        <taxon>Ecdysozoa</taxon>
        <taxon>Arthropoda</taxon>
        <taxon>Chelicerata</taxon>
        <taxon>Arachnida</taxon>
        <taxon>Acari</taxon>
        <taxon>Acariformes</taxon>
        <taxon>Trombidiformes</taxon>
        <taxon>Prostigmata</taxon>
        <taxon>Eupodina</taxon>
        <taxon>Eriophyoidea</taxon>
        <taxon>Phytoptidae</taxon>
        <taxon>Fragariocoptes</taxon>
    </lineage>
</organism>
<dbReference type="EMBL" id="JAIFTH010000020">
    <property type="protein sequence ID" value="KAG9511216.1"/>
    <property type="molecule type" value="Genomic_DNA"/>
</dbReference>
<feature type="transmembrane region" description="Helical" evidence="7">
    <location>
        <begin position="569"/>
        <end position="597"/>
    </location>
</feature>
<dbReference type="Proteomes" id="UP000825002">
    <property type="component" value="Unassembled WGS sequence"/>
</dbReference>